<dbReference type="Pfam" id="PF00335">
    <property type="entry name" value="Tetraspanin"/>
    <property type="match status" value="1"/>
</dbReference>
<evidence type="ECO:0000256" key="4">
    <source>
        <dbReference type="ARBA" id="ARBA00023136"/>
    </source>
</evidence>
<dbReference type="PANTHER" id="PTHR19282:SF452">
    <property type="entry name" value="LD03691P"/>
    <property type="match status" value="1"/>
</dbReference>
<gene>
    <name evidence="6" type="ORF">TRIADDRAFT_63235</name>
</gene>
<dbReference type="HOGENOM" id="CLU_088363_0_0_1"/>
<dbReference type="KEGG" id="tad:TRIADDRAFT_63235"/>
<sequence length="200" mass="21753">MANFPYSCVRNSLGALNVLYMIIGLVILGVAGYARGVAKFTSLAALGALVAVGVILLLIAIIGFVAAIKHHQILLFMYMIFMSLLFIIDFAISIAALALNQQQQKDLLSKAYDGLTPEDKTALHNRLKCCGFNNSTNIDCPSSCDNSCKTCYNVVKEPIALALKAGGGVGLFFSFTFFLAIYFARQFRNLKDPRSSDSFL</sequence>
<feature type="transmembrane region" description="Helical" evidence="5">
    <location>
        <begin position="12"/>
        <end position="34"/>
    </location>
</feature>
<keyword evidence="4 5" id="KW-0472">Membrane</keyword>
<dbReference type="OMA" id="AWGIMEN"/>
<feature type="transmembrane region" description="Helical" evidence="5">
    <location>
        <begin position="40"/>
        <end position="68"/>
    </location>
</feature>
<dbReference type="GeneID" id="6751336"/>
<feature type="transmembrane region" description="Helical" evidence="5">
    <location>
        <begin position="75"/>
        <end position="99"/>
    </location>
</feature>
<dbReference type="Proteomes" id="UP000009022">
    <property type="component" value="Unassembled WGS sequence"/>
</dbReference>
<dbReference type="EMBL" id="DS985242">
    <property type="protein sequence ID" value="EDV27750.1"/>
    <property type="molecule type" value="Genomic_DNA"/>
</dbReference>
<evidence type="ECO:0000256" key="3">
    <source>
        <dbReference type="ARBA" id="ARBA00022989"/>
    </source>
</evidence>
<accession>B3RQ35</accession>
<dbReference type="CTD" id="6751336"/>
<evidence type="ECO:0000256" key="2">
    <source>
        <dbReference type="ARBA" id="ARBA00022692"/>
    </source>
</evidence>
<dbReference type="PhylomeDB" id="B3RQ35"/>
<dbReference type="GO" id="GO:0016020">
    <property type="term" value="C:membrane"/>
    <property type="evidence" value="ECO:0007669"/>
    <property type="project" value="UniProtKB-SubCell"/>
</dbReference>
<evidence type="ECO:0000313" key="7">
    <source>
        <dbReference type="Proteomes" id="UP000009022"/>
    </source>
</evidence>
<dbReference type="PRINTS" id="PR00259">
    <property type="entry name" value="TMFOUR"/>
</dbReference>
<dbReference type="FunCoup" id="B3RQ35">
    <property type="interactions" value="1357"/>
</dbReference>
<evidence type="ECO:0000313" key="6">
    <source>
        <dbReference type="EMBL" id="EDV27750.1"/>
    </source>
</evidence>
<dbReference type="InParanoid" id="B3RQ35"/>
<evidence type="ECO:0000256" key="5">
    <source>
        <dbReference type="SAM" id="Phobius"/>
    </source>
</evidence>
<dbReference type="OrthoDB" id="5845060at2759"/>
<evidence type="ECO:0008006" key="8">
    <source>
        <dbReference type="Google" id="ProtNLM"/>
    </source>
</evidence>
<proteinExistence type="predicted"/>
<evidence type="ECO:0000256" key="1">
    <source>
        <dbReference type="ARBA" id="ARBA00004141"/>
    </source>
</evidence>
<dbReference type="InterPro" id="IPR018499">
    <property type="entry name" value="Tetraspanin/Peripherin"/>
</dbReference>
<dbReference type="AlphaFoldDB" id="B3RQ35"/>
<dbReference type="PANTHER" id="PTHR19282">
    <property type="entry name" value="TETRASPANIN"/>
    <property type="match status" value="1"/>
</dbReference>
<organism evidence="6 7">
    <name type="scientific">Trichoplax adhaerens</name>
    <name type="common">Trichoplax reptans</name>
    <dbReference type="NCBI Taxonomy" id="10228"/>
    <lineage>
        <taxon>Eukaryota</taxon>
        <taxon>Metazoa</taxon>
        <taxon>Placozoa</taxon>
        <taxon>Uniplacotomia</taxon>
        <taxon>Trichoplacea</taxon>
        <taxon>Trichoplacidae</taxon>
        <taxon>Trichoplax</taxon>
    </lineage>
</organism>
<reference evidence="6 7" key="1">
    <citation type="journal article" date="2008" name="Nature">
        <title>The Trichoplax genome and the nature of placozoans.</title>
        <authorList>
            <person name="Srivastava M."/>
            <person name="Begovic E."/>
            <person name="Chapman J."/>
            <person name="Putnam N.H."/>
            <person name="Hellsten U."/>
            <person name="Kawashima T."/>
            <person name="Kuo A."/>
            <person name="Mitros T."/>
            <person name="Salamov A."/>
            <person name="Carpenter M.L."/>
            <person name="Signorovitch A.Y."/>
            <person name="Moreno M.A."/>
            <person name="Kamm K."/>
            <person name="Grimwood J."/>
            <person name="Schmutz J."/>
            <person name="Shapiro H."/>
            <person name="Grigoriev I.V."/>
            <person name="Buss L.W."/>
            <person name="Schierwater B."/>
            <person name="Dellaporta S.L."/>
            <person name="Rokhsar D.S."/>
        </authorList>
    </citation>
    <scope>NUCLEOTIDE SEQUENCE [LARGE SCALE GENOMIC DNA]</scope>
    <source>
        <strain evidence="6 7">Grell-BS-1999</strain>
    </source>
</reference>
<dbReference type="eggNOG" id="KOG3882">
    <property type="taxonomic scope" value="Eukaryota"/>
</dbReference>
<keyword evidence="3 5" id="KW-1133">Transmembrane helix</keyword>
<feature type="transmembrane region" description="Helical" evidence="5">
    <location>
        <begin position="165"/>
        <end position="184"/>
    </location>
</feature>
<name>B3RQ35_TRIAD</name>
<keyword evidence="2 5" id="KW-0812">Transmembrane</keyword>
<dbReference type="RefSeq" id="XP_002109584.1">
    <property type="nucleotide sequence ID" value="XM_002109548.1"/>
</dbReference>
<comment type="subcellular location">
    <subcellularLocation>
        <location evidence="1">Membrane</location>
        <topology evidence="1">Multi-pass membrane protein</topology>
    </subcellularLocation>
</comment>
<keyword evidence="7" id="KW-1185">Reference proteome</keyword>
<protein>
    <recommendedName>
        <fullName evidence="8">Tetraspanin</fullName>
    </recommendedName>
</protein>